<dbReference type="OrthoDB" id="1470350at2759"/>
<keyword evidence="3 6" id="KW-0479">Metal-binding</keyword>
<dbReference type="PANTHER" id="PTHR47582:SF1">
    <property type="entry name" value="P450, PUTATIVE (EUROFUNG)-RELATED"/>
    <property type="match status" value="1"/>
</dbReference>
<keyword evidence="5" id="KW-0560">Oxidoreductase</keyword>
<keyword evidence="5" id="KW-0503">Monooxygenase</keyword>
<dbReference type="EMBL" id="MPGH01000237">
    <property type="protein sequence ID" value="OLN81971.1"/>
    <property type="molecule type" value="Genomic_DNA"/>
</dbReference>
<dbReference type="GO" id="GO:0005506">
    <property type="term" value="F:iron ion binding"/>
    <property type="evidence" value="ECO:0007669"/>
    <property type="project" value="InterPro"/>
</dbReference>
<feature type="binding site" description="axial binding residue" evidence="6">
    <location>
        <position position="463"/>
    </location>
    <ligand>
        <name>heme</name>
        <dbReference type="ChEBI" id="CHEBI:30413"/>
    </ligand>
    <ligandPart>
        <name>Fe</name>
        <dbReference type="ChEBI" id="CHEBI:18248"/>
    </ligandPart>
</feature>
<dbReference type="GO" id="GO:0020037">
    <property type="term" value="F:heme binding"/>
    <property type="evidence" value="ECO:0007669"/>
    <property type="project" value="InterPro"/>
</dbReference>
<feature type="non-terminal residue" evidence="7">
    <location>
        <position position="1"/>
    </location>
</feature>
<dbReference type="InterPro" id="IPR036396">
    <property type="entry name" value="Cyt_P450_sf"/>
</dbReference>
<dbReference type="AlphaFoldDB" id="A0A1Q8RCC0"/>
<name>A0A1Q8RCC0_9PEZI</name>
<evidence type="ECO:0000256" key="4">
    <source>
        <dbReference type="ARBA" id="ARBA00023004"/>
    </source>
</evidence>
<dbReference type="Proteomes" id="UP000186583">
    <property type="component" value="Unassembled WGS sequence"/>
</dbReference>
<evidence type="ECO:0000256" key="2">
    <source>
        <dbReference type="ARBA" id="ARBA00010617"/>
    </source>
</evidence>
<dbReference type="SUPFAM" id="SSF48264">
    <property type="entry name" value="Cytochrome P450"/>
    <property type="match status" value="1"/>
</dbReference>
<dbReference type="GO" id="GO:0016705">
    <property type="term" value="F:oxidoreductase activity, acting on paired donors, with incorporation or reduction of molecular oxygen"/>
    <property type="evidence" value="ECO:0007669"/>
    <property type="project" value="InterPro"/>
</dbReference>
<dbReference type="InterPro" id="IPR001128">
    <property type="entry name" value="Cyt_P450"/>
</dbReference>
<evidence type="ECO:0000313" key="8">
    <source>
        <dbReference type="Proteomes" id="UP000186583"/>
    </source>
</evidence>
<keyword evidence="8" id="KW-1185">Reference proteome</keyword>
<sequence>EGLSGMANNGTVKAEGFLAFLVQDAQVSTGKYALAAMLLALAIVLQKVLYPEIDAREPPPMKPKIPIIGHLVGIIQHQSQYLKVLENRNAAIATLPILNGKIYAVWDPFLIQAVYRNRNLSFEPYAVEFAYKSLGFSKETNKLLQEQGHSLVPEFFEGIQVGMGSKYVHRMNTNALSYVATMLENMSQGSESFQAANFFVWVRDLMTVATTEALYGPGNPFKNHPNLLEDAWIYERDLTKVMIGIFPSITARECFYARKRVQTALGQYYESKLDLHEDAAQVVKNRAAVLRKYGITGEQVGIFEISMLHVSTANTIPALFWFIMHVFTRPNLVSRLREEVLPVAQHGGDGQVTIEIGSLDERCPLLFSCYREAIRVSNRAVGNRRVMEDTTISDGNGNTYFLKKGCDLQLSAQVEHSLEKAWGPNALAFLPERFLEKGIKENTEQERLKRASYVPFGGGKSLCPGRHFAFAETLGFVTSLLLGFEVAVLDEGGNVTNKMPEAAGCSLSTSVQKPVNNGEGFGVRIQRRQGWGKVTWRYNS</sequence>
<dbReference type="STRING" id="708187.A0A1Q8RCC0"/>
<dbReference type="PRINTS" id="PR00465">
    <property type="entry name" value="EP450IV"/>
</dbReference>
<dbReference type="Gene3D" id="1.10.630.10">
    <property type="entry name" value="Cytochrome P450"/>
    <property type="match status" value="1"/>
</dbReference>
<comment type="caution">
    <text evidence="7">The sequence shown here is derived from an EMBL/GenBank/DDBJ whole genome shotgun (WGS) entry which is preliminary data.</text>
</comment>
<keyword evidence="6" id="KW-0349">Heme</keyword>
<dbReference type="GO" id="GO:0004497">
    <property type="term" value="F:monooxygenase activity"/>
    <property type="evidence" value="ECO:0007669"/>
    <property type="project" value="UniProtKB-KW"/>
</dbReference>
<comment type="similarity">
    <text evidence="2">Belongs to the cytochrome P450 family.</text>
</comment>
<proteinExistence type="inferred from homology"/>
<evidence type="ECO:0000256" key="1">
    <source>
        <dbReference type="ARBA" id="ARBA00001971"/>
    </source>
</evidence>
<dbReference type="Pfam" id="PF00067">
    <property type="entry name" value="p450"/>
    <property type="match status" value="1"/>
</dbReference>
<evidence type="ECO:0000256" key="5">
    <source>
        <dbReference type="ARBA" id="ARBA00023033"/>
    </source>
</evidence>
<gene>
    <name evidence="7" type="ORF">CCHL11_08596</name>
</gene>
<dbReference type="InterPro" id="IPR053007">
    <property type="entry name" value="CYP450_monoxygenase_sec-met"/>
</dbReference>
<dbReference type="CDD" id="cd11040">
    <property type="entry name" value="CYP7_CYP8-like"/>
    <property type="match status" value="1"/>
</dbReference>
<evidence type="ECO:0000313" key="7">
    <source>
        <dbReference type="EMBL" id="OLN81971.1"/>
    </source>
</evidence>
<reference evidence="7 8" key="1">
    <citation type="submission" date="2016-11" db="EMBL/GenBank/DDBJ databases">
        <title>Draft Genome Assembly of Colletotrichum chlorophyti a pathogen of herbaceous plants.</title>
        <authorList>
            <person name="Gan P."/>
            <person name="Narusaka M."/>
            <person name="Tsushima A."/>
            <person name="Narusaka Y."/>
            <person name="Takano Y."/>
            <person name="Shirasu K."/>
        </authorList>
    </citation>
    <scope>NUCLEOTIDE SEQUENCE [LARGE SCALE GENOMIC DNA]</scope>
    <source>
        <strain evidence="7 8">NTL11</strain>
    </source>
</reference>
<dbReference type="PANTHER" id="PTHR47582">
    <property type="entry name" value="P450, PUTATIVE (EUROFUNG)-RELATED"/>
    <property type="match status" value="1"/>
</dbReference>
<organism evidence="7 8">
    <name type="scientific">Colletotrichum chlorophyti</name>
    <dbReference type="NCBI Taxonomy" id="708187"/>
    <lineage>
        <taxon>Eukaryota</taxon>
        <taxon>Fungi</taxon>
        <taxon>Dikarya</taxon>
        <taxon>Ascomycota</taxon>
        <taxon>Pezizomycotina</taxon>
        <taxon>Sordariomycetes</taxon>
        <taxon>Hypocreomycetidae</taxon>
        <taxon>Glomerellales</taxon>
        <taxon>Glomerellaceae</taxon>
        <taxon>Colletotrichum</taxon>
    </lineage>
</organism>
<evidence type="ECO:0000256" key="6">
    <source>
        <dbReference type="PIRSR" id="PIRSR602403-1"/>
    </source>
</evidence>
<dbReference type="InterPro" id="IPR002403">
    <property type="entry name" value="Cyt_P450_E_grp-IV"/>
</dbReference>
<comment type="cofactor">
    <cofactor evidence="1 6">
        <name>heme</name>
        <dbReference type="ChEBI" id="CHEBI:30413"/>
    </cofactor>
</comment>
<protein>
    <submittedName>
        <fullName evidence="7">25-hydroxycholesterol 7-alpha-hydroxylase 3</fullName>
    </submittedName>
</protein>
<evidence type="ECO:0000256" key="3">
    <source>
        <dbReference type="ARBA" id="ARBA00022723"/>
    </source>
</evidence>
<keyword evidence="4 6" id="KW-0408">Iron</keyword>
<accession>A0A1Q8RCC0</accession>